<evidence type="ECO:0000256" key="1">
    <source>
        <dbReference type="SAM" id="MobiDB-lite"/>
    </source>
</evidence>
<organism evidence="2 3">
    <name type="scientific">Polyplax serrata</name>
    <name type="common">Common mouse louse</name>
    <dbReference type="NCBI Taxonomy" id="468196"/>
    <lineage>
        <taxon>Eukaryota</taxon>
        <taxon>Metazoa</taxon>
        <taxon>Ecdysozoa</taxon>
        <taxon>Arthropoda</taxon>
        <taxon>Hexapoda</taxon>
        <taxon>Insecta</taxon>
        <taxon>Pterygota</taxon>
        <taxon>Neoptera</taxon>
        <taxon>Paraneoptera</taxon>
        <taxon>Psocodea</taxon>
        <taxon>Troctomorpha</taxon>
        <taxon>Phthiraptera</taxon>
        <taxon>Anoplura</taxon>
        <taxon>Polyplacidae</taxon>
        <taxon>Polyplax</taxon>
    </lineage>
</organism>
<feature type="compositionally biased region" description="Basic residues" evidence="1">
    <location>
        <begin position="93"/>
        <end position="107"/>
    </location>
</feature>
<feature type="compositionally biased region" description="Basic residues" evidence="1">
    <location>
        <begin position="168"/>
        <end position="181"/>
    </location>
</feature>
<feature type="region of interest" description="Disordered" evidence="1">
    <location>
        <begin position="84"/>
        <end position="204"/>
    </location>
</feature>
<proteinExistence type="predicted"/>
<dbReference type="Proteomes" id="UP001359485">
    <property type="component" value="Unassembled WGS sequence"/>
</dbReference>
<feature type="compositionally biased region" description="Basic and acidic residues" evidence="1">
    <location>
        <begin position="182"/>
        <end position="193"/>
    </location>
</feature>
<feature type="compositionally biased region" description="Acidic residues" evidence="1">
    <location>
        <begin position="194"/>
        <end position="204"/>
    </location>
</feature>
<evidence type="ECO:0000313" key="2">
    <source>
        <dbReference type="EMBL" id="KAK6633460.1"/>
    </source>
</evidence>
<keyword evidence="3" id="KW-1185">Reference proteome</keyword>
<accession>A0ABR1B1S4</accession>
<name>A0ABR1B1S4_POLSC</name>
<sequence>MPISKSIGLYQCLIRTSRCPPRPPSNSRPEATYPLGEDVTSPSPTWSLGHCDTRKTSRELLLYRETTIHQEFLYLHDYREDDTRTRKEFGKKQKEKKRNKREKKKLSGKCENERWGMKVFGAGKLGGTPRHNGEVLTGDQPPSRRRSKTAPKKETMQWKGNVEELQKRKGKRGGKTRKYVVKRMEKDKKLSKTEEEDNAEEELE</sequence>
<evidence type="ECO:0000313" key="3">
    <source>
        <dbReference type="Proteomes" id="UP001359485"/>
    </source>
</evidence>
<feature type="region of interest" description="Disordered" evidence="1">
    <location>
        <begin position="19"/>
        <end position="40"/>
    </location>
</feature>
<dbReference type="EMBL" id="JAWJWF010000004">
    <property type="protein sequence ID" value="KAK6633460.1"/>
    <property type="molecule type" value="Genomic_DNA"/>
</dbReference>
<protein>
    <submittedName>
        <fullName evidence="2">Uncharacterized protein</fullName>
    </submittedName>
</protein>
<reference evidence="2 3" key="1">
    <citation type="submission" date="2023-09" db="EMBL/GenBank/DDBJ databases">
        <title>Genomes of two closely related lineages of the louse Polyplax serrata with different host specificities.</title>
        <authorList>
            <person name="Martinu J."/>
            <person name="Tarabai H."/>
            <person name="Stefka J."/>
            <person name="Hypsa V."/>
        </authorList>
    </citation>
    <scope>NUCLEOTIDE SEQUENCE [LARGE SCALE GENOMIC DNA]</scope>
    <source>
        <strain evidence="2">98ZLc_SE</strain>
    </source>
</reference>
<comment type="caution">
    <text evidence="2">The sequence shown here is derived from an EMBL/GenBank/DDBJ whole genome shotgun (WGS) entry which is preliminary data.</text>
</comment>
<gene>
    <name evidence="2" type="ORF">RUM44_004067</name>
</gene>
<feature type="compositionally biased region" description="Basic and acidic residues" evidence="1">
    <location>
        <begin position="151"/>
        <end position="167"/>
    </location>
</feature>